<keyword evidence="15" id="KW-1185">Reference proteome</keyword>
<keyword evidence="4 11" id="KW-0831">Ubiquinone biosynthesis</keyword>
<dbReference type="AlphaFoldDB" id="A0A0H2RAW4"/>
<accession>A0A0H2RAW4</accession>
<dbReference type="InterPro" id="IPR018168">
    <property type="entry name" value="Ubi_Hdrlase_CS"/>
</dbReference>
<evidence type="ECO:0000256" key="9">
    <source>
        <dbReference type="ARBA" id="ARBA00023128"/>
    </source>
</evidence>
<dbReference type="InterPro" id="IPR051205">
    <property type="entry name" value="UbiH/COQ6_monooxygenase"/>
</dbReference>
<comment type="similarity">
    <text evidence="2 11">Belongs to the UbiH/COQ6 family.</text>
</comment>
<dbReference type="PANTHER" id="PTHR43876:SF7">
    <property type="entry name" value="UBIQUINONE BIOSYNTHESIS MONOOXYGENASE COQ6, MITOCHONDRIAL"/>
    <property type="match status" value="1"/>
</dbReference>
<evidence type="ECO:0000313" key="14">
    <source>
        <dbReference type="EMBL" id="KLO06648.1"/>
    </source>
</evidence>
<dbReference type="STRING" id="27342.A0A0H2RAW4"/>
<dbReference type="Pfam" id="PF01494">
    <property type="entry name" value="FAD_binding_3"/>
    <property type="match status" value="2"/>
</dbReference>
<dbReference type="OrthoDB" id="683240at2759"/>
<dbReference type="UniPathway" id="UPA00232"/>
<organism evidence="14 15">
    <name type="scientific">Schizopora paradoxa</name>
    <dbReference type="NCBI Taxonomy" id="27342"/>
    <lineage>
        <taxon>Eukaryota</taxon>
        <taxon>Fungi</taxon>
        <taxon>Dikarya</taxon>
        <taxon>Basidiomycota</taxon>
        <taxon>Agaricomycotina</taxon>
        <taxon>Agaricomycetes</taxon>
        <taxon>Hymenochaetales</taxon>
        <taxon>Schizoporaceae</taxon>
        <taxon>Schizopora</taxon>
    </lineage>
</organism>
<keyword evidence="14" id="KW-0830">Ubiquinone</keyword>
<evidence type="ECO:0000256" key="4">
    <source>
        <dbReference type="ARBA" id="ARBA00022688"/>
    </source>
</evidence>
<dbReference type="FunCoup" id="A0A0H2RAW4">
    <property type="interactions" value="285"/>
</dbReference>
<dbReference type="GO" id="GO:0071949">
    <property type="term" value="F:FAD binding"/>
    <property type="evidence" value="ECO:0007669"/>
    <property type="project" value="InterPro"/>
</dbReference>
<reference evidence="14 15" key="1">
    <citation type="submission" date="2015-04" db="EMBL/GenBank/DDBJ databases">
        <title>Complete genome sequence of Schizopora paradoxa KUC8140, a cosmopolitan wood degrader in East Asia.</title>
        <authorList>
            <consortium name="DOE Joint Genome Institute"/>
            <person name="Min B."/>
            <person name="Park H."/>
            <person name="Jang Y."/>
            <person name="Kim J.-J."/>
            <person name="Kim K.H."/>
            <person name="Pangilinan J."/>
            <person name="Lipzen A."/>
            <person name="Riley R."/>
            <person name="Grigoriev I.V."/>
            <person name="Spatafora J.W."/>
            <person name="Choi I.-G."/>
        </authorList>
    </citation>
    <scope>NUCLEOTIDE SEQUENCE [LARGE SCALE GENOMIC DNA]</scope>
    <source>
        <strain evidence="14 15">KUC8140</strain>
    </source>
</reference>
<evidence type="ECO:0000256" key="11">
    <source>
        <dbReference type="HAMAP-Rule" id="MF_03193"/>
    </source>
</evidence>
<dbReference type="SUPFAM" id="SSF51905">
    <property type="entry name" value="FAD/NAD(P)-binding domain"/>
    <property type="match status" value="1"/>
</dbReference>
<name>A0A0H2RAW4_9AGAM</name>
<comment type="subunit">
    <text evidence="11">Component of a multi-subunit COQ enzyme complex, composed of at least COQ3, COQ4, COQ5, COQ6, COQ7 and COQ9.</text>
</comment>
<dbReference type="Gene3D" id="3.50.50.60">
    <property type="entry name" value="FAD/NAD(P)-binding domain"/>
    <property type="match status" value="2"/>
</dbReference>
<keyword evidence="8 11" id="KW-0503">Monooxygenase</keyword>
<dbReference type="GO" id="GO:0120538">
    <property type="term" value="F:2-methoxy-6-polyprenolphenol 4-hydroxylase activity"/>
    <property type="evidence" value="ECO:0007669"/>
    <property type="project" value="UniProtKB-EC"/>
</dbReference>
<sequence length="604" mass="64939">MVMRPSTRLQLFKRVRRIPTSRSSHLGRNVYSTVGASEDYDVVIIGGGPAGLAFASALAASSVVNSSLRIALVEAGNLDRIRRWSQQNNGYSNRVSSITNDSKRFLTDIGGWQNIDESRTWPMEDMQVWDGISDSRIVFSASEIDDLVNPYMEKHFATRPPQLAQLTENLNLQRSLLLNLDRHQVVEILDNTTVRSIESEAQVDDSIGGGWPILHTSTGRKLRARLLVGADGPNSPVRKYARIESYGWAYDTRAIVATLFHAPRLEGLQKPNSTAYQRFLPTGPIAFLPLSPTTSSLVWSTKPPLASALSTPPNNGSGATTSPPSPGADPEILKLMINAAFRLPEISVRYLHDLILESHSGENKLTASQLAEEIKWRERSHGIDQNSAFSCFSSTEGIPPVDAEALPPLVTGIQTGTPASFPLRMSHADTYVGNDTRTVLIGDAAHTIHPLAGQGLNMGIADAEALADTIASAVAVGSDIGSRTALLPYSRSRYFENHKLLSVTDKLHKLYASTLPPVVWARSVGLEVVNELDSVKAALMFSAGASSIRKDMEPGAKASHAAATAFEIGNGVVNAVGLLSRSALGLARAGLAGLANSSGAIRKD</sequence>
<feature type="compositionally biased region" description="Polar residues" evidence="12">
    <location>
        <begin position="308"/>
        <end position="322"/>
    </location>
</feature>
<evidence type="ECO:0000256" key="5">
    <source>
        <dbReference type="ARBA" id="ARBA00022792"/>
    </source>
</evidence>
<gene>
    <name evidence="11" type="primary">COQ6</name>
    <name evidence="14" type="ORF">SCHPADRAFT_861156</name>
</gene>
<dbReference type="InParanoid" id="A0A0H2RAW4"/>
<dbReference type="GO" id="GO:0016712">
    <property type="term" value="F:oxidoreductase activity, acting on paired donors, with incorporation or reduction of molecular oxygen, reduced flavin or flavoprotein as one donor, and incorporation of one atom of oxygen"/>
    <property type="evidence" value="ECO:0007669"/>
    <property type="project" value="UniProtKB-UniRule"/>
</dbReference>
<comment type="catalytic activity">
    <reaction evidence="11">
        <text>a 4-hydroxy-3-(all-trans-polyprenyl)benzoate + 2 reduced [2Fe-2S]-[ferredoxin] + O2 + 2 H(+) = a 3,4-dihydroxy-5-(all-trans-polyprenyl)benzoate + 2 oxidized [2Fe-2S]-[ferredoxin] + H2O</text>
        <dbReference type="Rhea" id="RHEA:81195"/>
        <dbReference type="Rhea" id="RHEA-COMP:9514"/>
        <dbReference type="Rhea" id="RHEA-COMP:10000"/>
        <dbReference type="Rhea" id="RHEA-COMP:10001"/>
        <dbReference type="Rhea" id="RHEA-COMP:10930"/>
        <dbReference type="ChEBI" id="CHEBI:15377"/>
        <dbReference type="ChEBI" id="CHEBI:15378"/>
        <dbReference type="ChEBI" id="CHEBI:15379"/>
        <dbReference type="ChEBI" id="CHEBI:33737"/>
        <dbReference type="ChEBI" id="CHEBI:33738"/>
        <dbReference type="ChEBI" id="CHEBI:64694"/>
        <dbReference type="ChEBI" id="CHEBI:78396"/>
        <dbReference type="EC" id="1.14.15.45"/>
    </reaction>
</comment>
<dbReference type="Proteomes" id="UP000053477">
    <property type="component" value="Unassembled WGS sequence"/>
</dbReference>
<protein>
    <recommendedName>
        <fullName evidence="11">Ubiquinone biosynthesis monooxygenase COQ6, mitochondrial</fullName>
        <ecNumber evidence="11">1.14.15.45</ecNumber>
    </recommendedName>
    <alternativeName>
        <fullName evidence="11">2-methoxy-6-polyprenolphenol 4-hydroxylase</fullName>
        <ecNumber evidence="11">1.14.15.46</ecNumber>
    </alternativeName>
</protein>
<evidence type="ECO:0000259" key="13">
    <source>
        <dbReference type="Pfam" id="PF01494"/>
    </source>
</evidence>
<dbReference type="NCBIfam" id="TIGR01988">
    <property type="entry name" value="Ubi-OHases"/>
    <property type="match status" value="1"/>
</dbReference>
<comment type="function">
    <text evidence="11">FAD-dependent monooxygenase required for two non-consecutive steps during ubiquinone biosynthesis. Required for the C5-ring hydroxylation during ubiquinone biosynthesis by catalyzing the hydroxylation of 4-hydroxy-3-(all-trans-polyprenyl)benzoic acid to 3,4-dihydroxy-5-(all-trans-polyprenyl)benzoic acid. Also acts downstream of coq4, for the C1-hydroxylation during ubiquinone biosynthesis by catalyzing the hydroxylation of 2-methoxy-6-(all-trans-polyprenyl)phenol to 2-methoxy-6-(all-trans-polyprenyl)benzene-1,4-diol. The electrons required for the hydroxylation reaction are funneled indirectly to coq6 from NADPH via a ferredoxin/ferredoxin reductase system.</text>
</comment>
<dbReference type="HAMAP" id="MF_03193">
    <property type="entry name" value="COQ6_monooxygenase"/>
    <property type="match status" value="1"/>
</dbReference>
<dbReference type="EMBL" id="KQ086190">
    <property type="protein sequence ID" value="KLO06648.1"/>
    <property type="molecule type" value="Genomic_DNA"/>
</dbReference>
<keyword evidence="6 11" id="KW-0274">FAD</keyword>
<feature type="domain" description="FAD-binding" evidence="13">
    <location>
        <begin position="434"/>
        <end position="474"/>
    </location>
</feature>
<evidence type="ECO:0000256" key="3">
    <source>
        <dbReference type="ARBA" id="ARBA00022630"/>
    </source>
</evidence>
<comment type="pathway">
    <text evidence="11">Cofactor biosynthesis; ubiquinone biosynthesis.</text>
</comment>
<comment type="subcellular location">
    <subcellularLocation>
        <location evidence="11">Mitochondrion inner membrane</location>
        <topology evidence="11">Peripheral membrane protein</topology>
        <orientation evidence="11">Matrix side</orientation>
    </subcellularLocation>
</comment>
<dbReference type="InterPro" id="IPR010971">
    <property type="entry name" value="UbiH/COQ6"/>
</dbReference>
<evidence type="ECO:0000256" key="1">
    <source>
        <dbReference type="ARBA" id="ARBA00001974"/>
    </source>
</evidence>
<evidence type="ECO:0000256" key="12">
    <source>
        <dbReference type="SAM" id="MobiDB-lite"/>
    </source>
</evidence>
<comment type="catalytic activity">
    <reaction evidence="11">
        <text>a 2-methoxy-6-(all-trans-polyprenyl)phenol + 2 reduced [2Fe-2S]-[ferredoxin] + O2 + 2 H(+) = a 2-methoxy-6-(all-trans-polyprenyl)benzene-1,4-diol + 2 oxidized [2Fe-2S]-[ferredoxin] + H2O</text>
        <dbReference type="Rhea" id="RHEA:81183"/>
        <dbReference type="Rhea" id="RHEA-COMP:9551"/>
        <dbReference type="Rhea" id="RHEA-COMP:10000"/>
        <dbReference type="Rhea" id="RHEA-COMP:10001"/>
        <dbReference type="Rhea" id="RHEA-COMP:10858"/>
        <dbReference type="ChEBI" id="CHEBI:15377"/>
        <dbReference type="ChEBI" id="CHEBI:15378"/>
        <dbReference type="ChEBI" id="CHEBI:15379"/>
        <dbReference type="ChEBI" id="CHEBI:33737"/>
        <dbReference type="ChEBI" id="CHEBI:33738"/>
        <dbReference type="ChEBI" id="CHEBI:62731"/>
        <dbReference type="ChEBI" id="CHEBI:84166"/>
        <dbReference type="EC" id="1.14.15.46"/>
    </reaction>
</comment>
<dbReference type="PRINTS" id="PR00420">
    <property type="entry name" value="RNGMNOXGNASE"/>
</dbReference>
<keyword evidence="9 11" id="KW-0496">Mitochondrion</keyword>
<dbReference type="InterPro" id="IPR036188">
    <property type="entry name" value="FAD/NAD-bd_sf"/>
</dbReference>
<dbReference type="InterPro" id="IPR000689">
    <property type="entry name" value="UbQ_mOase_COQ6"/>
</dbReference>
<keyword evidence="7 11" id="KW-0560">Oxidoreductase</keyword>
<dbReference type="PANTHER" id="PTHR43876">
    <property type="entry name" value="UBIQUINONE BIOSYNTHESIS MONOOXYGENASE COQ6, MITOCHONDRIAL"/>
    <property type="match status" value="1"/>
</dbReference>
<dbReference type="EC" id="1.14.15.46" evidence="11"/>
<dbReference type="FunFam" id="3.50.50.60:FF:000021">
    <property type="entry name" value="Ubiquinone biosynthesis monooxygenase COQ6"/>
    <property type="match status" value="1"/>
</dbReference>
<dbReference type="GO" id="GO:0106364">
    <property type="term" value="F:4-hydroxy-3-all-trans-polyprenylbenzoate oxygenase activity"/>
    <property type="evidence" value="ECO:0007669"/>
    <property type="project" value="UniProtKB-EC"/>
</dbReference>
<evidence type="ECO:0000256" key="2">
    <source>
        <dbReference type="ARBA" id="ARBA00005349"/>
    </source>
</evidence>
<evidence type="ECO:0000313" key="15">
    <source>
        <dbReference type="Proteomes" id="UP000053477"/>
    </source>
</evidence>
<evidence type="ECO:0000256" key="6">
    <source>
        <dbReference type="ARBA" id="ARBA00022827"/>
    </source>
</evidence>
<feature type="domain" description="FAD-binding" evidence="13">
    <location>
        <begin position="39"/>
        <end position="299"/>
    </location>
</feature>
<evidence type="ECO:0000256" key="10">
    <source>
        <dbReference type="ARBA" id="ARBA00023136"/>
    </source>
</evidence>
<evidence type="ECO:0000256" key="8">
    <source>
        <dbReference type="ARBA" id="ARBA00023033"/>
    </source>
</evidence>
<evidence type="ECO:0000256" key="7">
    <source>
        <dbReference type="ARBA" id="ARBA00023002"/>
    </source>
</evidence>
<dbReference type="InterPro" id="IPR002938">
    <property type="entry name" value="FAD-bd"/>
</dbReference>
<dbReference type="PROSITE" id="PS01304">
    <property type="entry name" value="UBIH"/>
    <property type="match status" value="1"/>
</dbReference>
<keyword evidence="10 11" id="KW-0472">Membrane</keyword>
<keyword evidence="3 11" id="KW-0285">Flavoprotein</keyword>
<proteinExistence type="inferred from homology"/>
<keyword evidence="5 11" id="KW-0999">Mitochondrion inner membrane</keyword>
<comment type="cofactor">
    <cofactor evidence="1 11">
        <name>FAD</name>
        <dbReference type="ChEBI" id="CHEBI:57692"/>
    </cofactor>
</comment>
<feature type="region of interest" description="Disordered" evidence="12">
    <location>
        <begin position="307"/>
        <end position="327"/>
    </location>
</feature>
<dbReference type="EC" id="1.14.15.45" evidence="11"/>
<dbReference type="GO" id="GO:0031314">
    <property type="term" value="C:extrinsic component of mitochondrial inner membrane"/>
    <property type="evidence" value="ECO:0007669"/>
    <property type="project" value="UniProtKB-UniRule"/>
</dbReference>